<keyword evidence="1" id="KW-0812">Transmembrane</keyword>
<keyword evidence="3" id="KW-1185">Reference proteome</keyword>
<keyword evidence="1" id="KW-0472">Membrane</keyword>
<evidence type="ECO:0000313" key="2">
    <source>
        <dbReference type="EMBL" id="MEQ2711719.1"/>
    </source>
</evidence>
<keyword evidence="1" id="KW-1133">Transmembrane helix</keyword>
<dbReference type="Pfam" id="PF14584">
    <property type="entry name" value="DUF4446"/>
    <property type="match status" value="1"/>
</dbReference>
<protein>
    <submittedName>
        <fullName evidence="2">DUF4446 family protein</fullName>
    </submittedName>
</protein>
<comment type="caution">
    <text evidence="2">The sequence shown here is derived from an EMBL/GenBank/DDBJ whole genome shotgun (WGS) entry which is preliminary data.</text>
</comment>
<gene>
    <name evidence="2" type="ORF">AAAU51_11125</name>
</gene>
<accession>A0ABV1IWY5</accession>
<proteinExistence type="predicted"/>
<feature type="transmembrane region" description="Helical" evidence="1">
    <location>
        <begin position="12"/>
        <end position="33"/>
    </location>
</feature>
<name>A0ABV1IWY5_9FIRM</name>
<dbReference type="RefSeq" id="WP_349111211.1">
    <property type="nucleotide sequence ID" value="NZ_JBBNIN010000018.1"/>
</dbReference>
<reference evidence="2 3" key="1">
    <citation type="submission" date="2024-04" db="EMBL/GenBank/DDBJ databases">
        <title>Human intestinal bacterial collection.</title>
        <authorList>
            <person name="Pauvert C."/>
            <person name="Hitch T.C.A."/>
            <person name="Clavel T."/>
        </authorList>
    </citation>
    <scope>NUCLEOTIDE SEQUENCE [LARGE SCALE GENOMIC DNA]</scope>
    <source>
        <strain evidence="2 3">CLA-AA-H249</strain>
    </source>
</reference>
<evidence type="ECO:0000313" key="3">
    <source>
        <dbReference type="Proteomes" id="UP001482154"/>
    </source>
</evidence>
<dbReference type="EMBL" id="JBBNIN010000018">
    <property type="protein sequence ID" value="MEQ2711719.1"/>
    <property type="molecule type" value="Genomic_DNA"/>
</dbReference>
<dbReference type="Proteomes" id="UP001482154">
    <property type="component" value="Unassembled WGS sequence"/>
</dbReference>
<sequence length="163" mass="18274">MTNFLNSVSMEYVMIGLAGVLALALILVIVALVKVSKLKKRYEKFLSGKDGKSLEESIIKKFEKLNEIIVEQDFLEGEIQRIDEEHRSSFSKMEVYKYNAFSDMGGETSFVIALLDHNNNGTLLNGMSSQNATYVYAKEIKDGAAKVALSDEEKTTLEKCMNK</sequence>
<dbReference type="InterPro" id="IPR027981">
    <property type="entry name" value="DUF4446"/>
</dbReference>
<organism evidence="2 3">
    <name type="scientific">Anaerostipes amylophilus</name>
    <dbReference type="NCBI Taxonomy" id="2981779"/>
    <lineage>
        <taxon>Bacteria</taxon>
        <taxon>Bacillati</taxon>
        <taxon>Bacillota</taxon>
        <taxon>Clostridia</taxon>
        <taxon>Lachnospirales</taxon>
        <taxon>Lachnospiraceae</taxon>
        <taxon>Anaerostipes</taxon>
    </lineage>
</organism>
<evidence type="ECO:0000256" key="1">
    <source>
        <dbReference type="SAM" id="Phobius"/>
    </source>
</evidence>